<dbReference type="AlphaFoldDB" id="A0AAD9JKC5"/>
<sequence>MKAFNIFLCMTMVMALLVQQSAGWWFRVDWEKIITVAAKCYLAGCFSKQQIGELCEGVQKAMIKREEWQATEPRQVLGVNGMANNIILWHTGPDTCKVMGLSGSNCQRCIQDEACMKQLLATFQAADLAEGKDDIKYNFLIGQDGVIYEGRGWGVVGQHTNGQNLMSVGIGMIGDFTKSEPSQASQNALKNLITCGQAAEAVSRSADFTTGPEMTGKAFFEMIKRCNGLCTDQKTSPGKRSN</sequence>
<dbReference type="SUPFAM" id="SSF55846">
    <property type="entry name" value="N-acetylmuramoyl-L-alanine amidase-like"/>
    <property type="match status" value="1"/>
</dbReference>
<feature type="domain" description="Peptidoglycan recognition protein family" evidence="3">
    <location>
        <begin position="60"/>
        <end position="215"/>
    </location>
</feature>
<proteinExistence type="inferred from homology"/>
<keyword evidence="2" id="KW-0732">Signal</keyword>
<dbReference type="InterPro" id="IPR015510">
    <property type="entry name" value="PGRP"/>
</dbReference>
<name>A0AAD9JKC5_9ANNE</name>
<dbReference type="SMART" id="SM00701">
    <property type="entry name" value="PGRP"/>
    <property type="match status" value="1"/>
</dbReference>
<dbReference type="GO" id="GO:0008745">
    <property type="term" value="F:N-acetylmuramoyl-L-alanine amidase activity"/>
    <property type="evidence" value="ECO:0007669"/>
    <property type="project" value="InterPro"/>
</dbReference>
<dbReference type="InterPro" id="IPR036505">
    <property type="entry name" value="Amidase/PGRP_sf"/>
</dbReference>
<dbReference type="GO" id="GO:0008270">
    <property type="term" value="F:zinc ion binding"/>
    <property type="evidence" value="ECO:0007669"/>
    <property type="project" value="InterPro"/>
</dbReference>
<dbReference type="Gene3D" id="3.40.80.10">
    <property type="entry name" value="Peptidoglycan recognition protein-like"/>
    <property type="match status" value="1"/>
</dbReference>
<evidence type="ECO:0000313" key="5">
    <source>
        <dbReference type="Proteomes" id="UP001208570"/>
    </source>
</evidence>
<dbReference type="InterPro" id="IPR002502">
    <property type="entry name" value="Amidase_domain"/>
</dbReference>
<dbReference type="Pfam" id="PF01510">
    <property type="entry name" value="Amidase_2"/>
    <property type="match status" value="1"/>
</dbReference>
<dbReference type="GO" id="GO:0009253">
    <property type="term" value="P:peptidoglycan catabolic process"/>
    <property type="evidence" value="ECO:0007669"/>
    <property type="project" value="InterPro"/>
</dbReference>
<reference evidence="4" key="1">
    <citation type="journal article" date="2023" name="Mol. Biol. Evol.">
        <title>Third-Generation Sequencing Reveals the Adaptive Role of the Epigenome in Three Deep-Sea Polychaetes.</title>
        <authorList>
            <person name="Perez M."/>
            <person name="Aroh O."/>
            <person name="Sun Y."/>
            <person name="Lan Y."/>
            <person name="Juniper S.K."/>
            <person name="Young C.R."/>
            <person name="Angers B."/>
            <person name="Qian P.Y."/>
        </authorList>
    </citation>
    <scope>NUCLEOTIDE SEQUENCE</scope>
    <source>
        <strain evidence="4">P08H-3</strain>
    </source>
</reference>
<comment type="similarity">
    <text evidence="1">Belongs to the N-acetylmuramoyl-L-alanine amidase 2 family.</text>
</comment>
<evidence type="ECO:0000256" key="1">
    <source>
        <dbReference type="ARBA" id="ARBA00007553"/>
    </source>
</evidence>
<feature type="signal peptide" evidence="2">
    <location>
        <begin position="1"/>
        <end position="23"/>
    </location>
</feature>
<dbReference type="PANTHER" id="PTHR11022:SF41">
    <property type="entry name" value="PEPTIDOGLYCAN-RECOGNITION PROTEIN LC-RELATED"/>
    <property type="match status" value="1"/>
</dbReference>
<feature type="chain" id="PRO_5042004919" description="Peptidoglycan recognition protein family domain-containing protein" evidence="2">
    <location>
        <begin position="24"/>
        <end position="242"/>
    </location>
</feature>
<dbReference type="EMBL" id="JAODUP010000261">
    <property type="protein sequence ID" value="KAK2154649.1"/>
    <property type="molecule type" value="Genomic_DNA"/>
</dbReference>
<dbReference type="Proteomes" id="UP001208570">
    <property type="component" value="Unassembled WGS sequence"/>
</dbReference>
<organism evidence="4 5">
    <name type="scientific">Paralvinella palmiformis</name>
    <dbReference type="NCBI Taxonomy" id="53620"/>
    <lineage>
        <taxon>Eukaryota</taxon>
        <taxon>Metazoa</taxon>
        <taxon>Spiralia</taxon>
        <taxon>Lophotrochozoa</taxon>
        <taxon>Annelida</taxon>
        <taxon>Polychaeta</taxon>
        <taxon>Sedentaria</taxon>
        <taxon>Canalipalpata</taxon>
        <taxon>Terebellida</taxon>
        <taxon>Terebelliformia</taxon>
        <taxon>Alvinellidae</taxon>
        <taxon>Paralvinella</taxon>
    </lineage>
</organism>
<evidence type="ECO:0000313" key="4">
    <source>
        <dbReference type="EMBL" id="KAK2154649.1"/>
    </source>
</evidence>
<dbReference type="CDD" id="cd06583">
    <property type="entry name" value="PGRP"/>
    <property type="match status" value="1"/>
</dbReference>
<dbReference type="InterPro" id="IPR006619">
    <property type="entry name" value="PGRP_domain_met/bac"/>
</dbReference>
<evidence type="ECO:0000256" key="2">
    <source>
        <dbReference type="SAM" id="SignalP"/>
    </source>
</evidence>
<keyword evidence="5" id="KW-1185">Reference proteome</keyword>
<accession>A0AAD9JKC5</accession>
<protein>
    <recommendedName>
        <fullName evidence="3">Peptidoglycan recognition protein family domain-containing protein</fullName>
    </recommendedName>
</protein>
<comment type="caution">
    <text evidence="4">The sequence shown here is derived from an EMBL/GenBank/DDBJ whole genome shotgun (WGS) entry which is preliminary data.</text>
</comment>
<evidence type="ECO:0000259" key="3">
    <source>
        <dbReference type="SMART" id="SM00701"/>
    </source>
</evidence>
<dbReference type="PANTHER" id="PTHR11022">
    <property type="entry name" value="PEPTIDOGLYCAN RECOGNITION PROTEIN"/>
    <property type="match status" value="1"/>
</dbReference>
<gene>
    <name evidence="4" type="ORF">LSH36_261g00041</name>
</gene>